<dbReference type="GO" id="GO:0016887">
    <property type="term" value="F:ATP hydrolysis activity"/>
    <property type="evidence" value="ECO:0007669"/>
    <property type="project" value="InterPro"/>
</dbReference>
<gene>
    <name evidence="17" type="ORF">D9V37_08685</name>
</gene>
<evidence type="ECO:0000256" key="8">
    <source>
        <dbReference type="ARBA" id="ARBA00022827"/>
    </source>
</evidence>
<dbReference type="GO" id="GO:0005524">
    <property type="term" value="F:ATP binding"/>
    <property type="evidence" value="ECO:0007669"/>
    <property type="project" value="UniProtKB-KW"/>
</dbReference>
<keyword evidence="4" id="KW-1003">Cell membrane</keyword>
<comment type="cofactor">
    <cofactor evidence="1">
        <name>FAD</name>
        <dbReference type="ChEBI" id="CHEBI:57692"/>
    </cofactor>
</comment>
<evidence type="ECO:0000256" key="5">
    <source>
        <dbReference type="ARBA" id="ARBA00022496"/>
    </source>
</evidence>
<proteinExistence type="predicted"/>
<evidence type="ECO:0000256" key="12">
    <source>
        <dbReference type="ARBA" id="ARBA00023136"/>
    </source>
</evidence>
<dbReference type="AlphaFoldDB" id="A0A3L8P4F5"/>
<evidence type="ECO:0000256" key="13">
    <source>
        <dbReference type="ARBA" id="ARBA00023467"/>
    </source>
</evidence>
<keyword evidence="8" id="KW-0274">FAD</keyword>
<keyword evidence="10" id="KW-0408">Iron</keyword>
<dbReference type="PROSITE" id="PS00211">
    <property type="entry name" value="ABC_TRANSPORTER_1"/>
    <property type="match status" value="1"/>
</dbReference>
<evidence type="ECO:0000256" key="10">
    <source>
        <dbReference type="ARBA" id="ARBA00023004"/>
    </source>
</evidence>
<dbReference type="PROSITE" id="PS50893">
    <property type="entry name" value="ABC_TRANSPORTER_2"/>
    <property type="match status" value="1"/>
</dbReference>
<accession>A0A3L8P4F5</accession>
<dbReference type="InterPro" id="IPR027417">
    <property type="entry name" value="P-loop_NTPase"/>
</dbReference>
<dbReference type="OrthoDB" id="5296765at2"/>
<evidence type="ECO:0000256" key="9">
    <source>
        <dbReference type="ARBA" id="ARBA00022840"/>
    </source>
</evidence>
<dbReference type="InterPro" id="IPR003593">
    <property type="entry name" value="AAA+_ATPase"/>
</dbReference>
<name>A0A3L8P4F5_9ACTN</name>
<dbReference type="EMBL" id="RDBE01000006">
    <property type="protein sequence ID" value="RLV49942.1"/>
    <property type="molecule type" value="Genomic_DNA"/>
</dbReference>
<feature type="domain" description="FAD-binding FR-type" evidence="16">
    <location>
        <begin position="286"/>
        <end position="426"/>
    </location>
</feature>
<dbReference type="Pfam" id="PF00005">
    <property type="entry name" value="ABC_tran"/>
    <property type="match status" value="1"/>
</dbReference>
<evidence type="ECO:0000256" key="4">
    <source>
        <dbReference type="ARBA" id="ARBA00022475"/>
    </source>
</evidence>
<dbReference type="InterPro" id="IPR017871">
    <property type="entry name" value="ABC_transporter-like_CS"/>
</dbReference>
<evidence type="ECO:0000313" key="18">
    <source>
        <dbReference type="Proteomes" id="UP000281708"/>
    </source>
</evidence>
<dbReference type="RefSeq" id="WP_121805706.1">
    <property type="nucleotide sequence ID" value="NZ_RDBE01000006.1"/>
</dbReference>
<dbReference type="Pfam" id="PF08021">
    <property type="entry name" value="FAD_binding_9"/>
    <property type="match status" value="1"/>
</dbReference>
<dbReference type="CDD" id="cd06193">
    <property type="entry name" value="siderophore_interacting"/>
    <property type="match status" value="1"/>
</dbReference>
<comment type="caution">
    <text evidence="17">The sequence shown here is derived from an EMBL/GenBank/DDBJ whole genome shotgun (WGS) entry which is preliminary data.</text>
</comment>
<keyword evidence="18" id="KW-1185">Reference proteome</keyword>
<dbReference type="Gene3D" id="3.40.50.300">
    <property type="entry name" value="P-loop containing nucleotide triphosphate hydrolases"/>
    <property type="match status" value="1"/>
</dbReference>
<dbReference type="InterPro" id="IPR017938">
    <property type="entry name" value="Riboflavin_synthase-like_b-brl"/>
</dbReference>
<dbReference type="GO" id="GO:0005886">
    <property type="term" value="C:plasma membrane"/>
    <property type="evidence" value="ECO:0007669"/>
    <property type="project" value="UniProtKB-SubCell"/>
</dbReference>
<dbReference type="PANTHER" id="PTHR42771:SF2">
    <property type="entry name" value="IRON(3+)-HYDROXAMATE IMPORT ATP-BINDING PROTEIN FHUC"/>
    <property type="match status" value="1"/>
</dbReference>
<dbReference type="CDD" id="cd03214">
    <property type="entry name" value="ABC_Iron-Siderophores_B12_Hemin"/>
    <property type="match status" value="1"/>
</dbReference>
<keyword evidence="7" id="KW-0547">Nucleotide-binding</keyword>
<dbReference type="InterPro" id="IPR051535">
    <property type="entry name" value="Siderophore_ABC-ATPase"/>
</dbReference>
<evidence type="ECO:0000256" key="6">
    <source>
        <dbReference type="ARBA" id="ARBA00022630"/>
    </source>
</evidence>
<organism evidence="17 18">
    <name type="scientific">Nocardioides mangrovicus</name>
    <dbReference type="NCBI Taxonomy" id="2478913"/>
    <lineage>
        <taxon>Bacteria</taxon>
        <taxon>Bacillati</taxon>
        <taxon>Actinomycetota</taxon>
        <taxon>Actinomycetes</taxon>
        <taxon>Propionibacteriales</taxon>
        <taxon>Nocardioidaceae</taxon>
        <taxon>Nocardioides</taxon>
    </lineage>
</organism>
<feature type="domain" description="ABC transporter" evidence="15">
    <location>
        <begin position="5"/>
        <end position="246"/>
    </location>
</feature>
<keyword evidence="11" id="KW-0406">Ion transport</keyword>
<comment type="subcellular location">
    <subcellularLocation>
        <location evidence="2">Cell membrane</location>
        <topology evidence="2">Peripheral membrane protein</topology>
    </subcellularLocation>
</comment>
<dbReference type="InterPro" id="IPR039261">
    <property type="entry name" value="FNR_nucleotide-bd"/>
</dbReference>
<dbReference type="Gene3D" id="3.40.50.80">
    <property type="entry name" value="Nucleotide-binding domain of ferredoxin-NADP reductase (FNR) module"/>
    <property type="match status" value="1"/>
</dbReference>
<evidence type="ECO:0000259" key="15">
    <source>
        <dbReference type="PROSITE" id="PS50893"/>
    </source>
</evidence>
<dbReference type="PROSITE" id="PS51384">
    <property type="entry name" value="FAD_FR"/>
    <property type="match status" value="1"/>
</dbReference>
<keyword evidence="12" id="KW-0472">Membrane</keyword>
<dbReference type="SMART" id="SM00382">
    <property type="entry name" value="AAA"/>
    <property type="match status" value="1"/>
</dbReference>
<evidence type="ECO:0000256" key="11">
    <source>
        <dbReference type="ARBA" id="ARBA00023065"/>
    </source>
</evidence>
<dbReference type="InterPro" id="IPR017927">
    <property type="entry name" value="FAD-bd_FR_type"/>
</dbReference>
<dbReference type="Proteomes" id="UP000281708">
    <property type="component" value="Unassembled WGS sequence"/>
</dbReference>
<dbReference type="GO" id="GO:0006826">
    <property type="term" value="P:iron ion transport"/>
    <property type="evidence" value="ECO:0007669"/>
    <property type="project" value="UniProtKB-KW"/>
</dbReference>
<reference evidence="17 18" key="1">
    <citation type="submission" date="2018-10" db="EMBL/GenBank/DDBJ databases">
        <title>Marmoricola sp. 4Q3S-7 whole genome shotgun sequence.</title>
        <authorList>
            <person name="Li F."/>
        </authorList>
    </citation>
    <scope>NUCLEOTIDE SEQUENCE [LARGE SCALE GENOMIC DNA]</scope>
    <source>
        <strain evidence="17 18">4Q3S-7</strain>
    </source>
</reference>
<dbReference type="SUPFAM" id="SSF63380">
    <property type="entry name" value="Riboflavin synthase domain-like"/>
    <property type="match status" value="1"/>
</dbReference>
<evidence type="ECO:0000256" key="2">
    <source>
        <dbReference type="ARBA" id="ARBA00004202"/>
    </source>
</evidence>
<dbReference type="Pfam" id="PF04954">
    <property type="entry name" value="SIP"/>
    <property type="match status" value="1"/>
</dbReference>
<keyword evidence="6" id="KW-0285">Flavoprotein</keyword>
<dbReference type="Gene3D" id="2.40.30.10">
    <property type="entry name" value="Translation factors"/>
    <property type="match status" value="1"/>
</dbReference>
<evidence type="ECO:0000256" key="14">
    <source>
        <dbReference type="ARBA" id="ARBA00023488"/>
    </source>
</evidence>
<dbReference type="InterPro" id="IPR007037">
    <property type="entry name" value="SIP_rossman_dom"/>
</dbReference>
<dbReference type="PANTHER" id="PTHR42771">
    <property type="entry name" value="IRON(3+)-HYDROXAMATE IMPORT ATP-BINDING PROTEIN FHUC"/>
    <property type="match status" value="1"/>
</dbReference>
<evidence type="ECO:0000313" key="17">
    <source>
        <dbReference type="EMBL" id="RLV49942.1"/>
    </source>
</evidence>
<comment type="subunit">
    <text evidence="13">Forms a heterodimer with IrtB.</text>
</comment>
<keyword evidence="3" id="KW-0813">Transport</keyword>
<keyword evidence="9 17" id="KW-0067">ATP-binding</keyword>
<dbReference type="InterPro" id="IPR013113">
    <property type="entry name" value="SIP_FAD-bd"/>
</dbReference>
<dbReference type="GO" id="GO:0016491">
    <property type="term" value="F:oxidoreductase activity"/>
    <property type="evidence" value="ECO:0007669"/>
    <property type="project" value="InterPro"/>
</dbReference>
<evidence type="ECO:0000256" key="1">
    <source>
        <dbReference type="ARBA" id="ARBA00001974"/>
    </source>
</evidence>
<dbReference type="InterPro" id="IPR003439">
    <property type="entry name" value="ABC_transporter-like_ATP-bd"/>
</dbReference>
<protein>
    <recommendedName>
        <fullName evidence="14">Mycobactin import ATP-binding/permease protein IrtA</fullName>
    </recommendedName>
</protein>
<dbReference type="SUPFAM" id="SSF52540">
    <property type="entry name" value="P-loop containing nucleoside triphosphate hydrolases"/>
    <property type="match status" value="1"/>
</dbReference>
<evidence type="ECO:0000259" key="16">
    <source>
        <dbReference type="PROSITE" id="PS51384"/>
    </source>
</evidence>
<keyword evidence="5" id="KW-0410">Iron transport</keyword>
<evidence type="ECO:0000256" key="7">
    <source>
        <dbReference type="ARBA" id="ARBA00022741"/>
    </source>
</evidence>
<evidence type="ECO:0000256" key="3">
    <source>
        <dbReference type="ARBA" id="ARBA00022448"/>
    </source>
</evidence>
<sequence>MTTRLNTSRLVADAVRLGYGERTVVDGLSLHVPDGQVTAIVGANACGKSTLLRGMARLLAPASGGVLLDGELVHRRPTREVAKVLGLLPQSPVTPEGITVADLVARGRYPHQRFFVRRSSQDDEAVARALELTGTVDLAERCVDELSGGQRQRVWVAMALAQETELLLLDEPTSYLDLAHQVDLLDLLHELNAERGTTIVMVLHELNLAARYADRLVVMKDGGIVAEGPPAVLTEQVVEDAFGLRSRVVPDPVTGTPLVVPIGRRHQHSHQHSHQQAHEERERHRMIIEEVRVARRERLSPSFVRVELTGQGLAELGVDGPTYDQRIKLVFPGAAGTLPRLEAGPPGEYSWYSDWQALPEAERGHMRTYTVRDLYGSGEARRLVVDVVVHPAHDPGDVGPGAAWAEQVQPGDAVVVVGPKIGVDWGGIAFAPGTADDLLLVGDETAVPAVAAILGQLPADARGTAYLEVPWVEDIQQLRAPRGVEVVWLSRCGEAPGSHVVPALRRHLGLGGDAVVERAENEIWDEPEVPVAAGRYAWIAGESGVVRTLRRTLVSEAGWDKGEVAFMGYWRIGVAMA</sequence>
<dbReference type="FunFam" id="3.40.50.300:FF:000134">
    <property type="entry name" value="Iron-enterobactin ABC transporter ATP-binding protein"/>
    <property type="match status" value="1"/>
</dbReference>